<dbReference type="EMBL" id="FRCB01000002">
    <property type="protein sequence ID" value="SHL62047.1"/>
    <property type="molecule type" value="Genomic_DNA"/>
</dbReference>
<dbReference type="PANTHER" id="PTHR16222:SF12">
    <property type="entry name" value="ADP-RIBOSYLGLYCOHYDROLASE-RELATED"/>
    <property type="match status" value="1"/>
</dbReference>
<accession>A0A1M7C4F0</accession>
<evidence type="ECO:0000313" key="1">
    <source>
        <dbReference type="EMBL" id="SHL62047.1"/>
    </source>
</evidence>
<dbReference type="InterPro" id="IPR005502">
    <property type="entry name" value="Ribosyl_crysJ1"/>
</dbReference>
<reference evidence="1 2" key="1">
    <citation type="submission" date="2016-11" db="EMBL/GenBank/DDBJ databases">
        <authorList>
            <person name="Varghese N."/>
            <person name="Submissions S."/>
        </authorList>
    </citation>
    <scope>NUCLEOTIDE SEQUENCE [LARGE SCALE GENOMIC DNA]</scope>
    <source>
        <strain evidence="1 2">DSM 28249</strain>
    </source>
</reference>
<dbReference type="PANTHER" id="PTHR16222">
    <property type="entry name" value="ADP-RIBOSYLGLYCOHYDROLASE"/>
    <property type="match status" value="1"/>
</dbReference>
<keyword evidence="1" id="KW-0378">Hydrolase</keyword>
<evidence type="ECO:0000313" key="2">
    <source>
        <dbReference type="Proteomes" id="UP000322545"/>
    </source>
</evidence>
<dbReference type="SUPFAM" id="SSF101478">
    <property type="entry name" value="ADP-ribosylglycohydrolase"/>
    <property type="match status" value="1"/>
</dbReference>
<dbReference type="Pfam" id="PF03747">
    <property type="entry name" value="ADP_ribosyl_GH"/>
    <property type="match status" value="2"/>
</dbReference>
<name>A0A1M7C4F0_9RHOB</name>
<dbReference type="Gene3D" id="1.10.4080.10">
    <property type="entry name" value="ADP-ribosylation/Crystallin J1"/>
    <property type="match status" value="2"/>
</dbReference>
<dbReference type="Proteomes" id="UP000322545">
    <property type="component" value="Unassembled WGS sequence"/>
</dbReference>
<gene>
    <name evidence="1" type="ORF">SAMN05443432_10226</name>
</gene>
<dbReference type="AlphaFoldDB" id="A0A1M7C4F0"/>
<proteinExistence type="predicted"/>
<protein>
    <submittedName>
        <fullName evidence="1">ADP-ribosyl-[dinitrogen reductase] hydrolase</fullName>
    </submittedName>
</protein>
<keyword evidence="2" id="KW-1185">Reference proteome</keyword>
<dbReference type="GO" id="GO:0016787">
    <property type="term" value="F:hydrolase activity"/>
    <property type="evidence" value="ECO:0007669"/>
    <property type="project" value="UniProtKB-KW"/>
</dbReference>
<sequence length="281" mass="29077">MIAKRFDEDAACGMLVGLAVGDALGAGADGVARAELEPVTGLRGGGRHDLAPGQWGAATAMAMCLAQMLRSANGWDAEDAMRRYLNWRDHGYLSATRRCFGMDAASVAALRGYEATGNPYSGQGAPEGEGGGGIMRLAPVVLAYGAEVAPAQAVAQLQSRMTHAAPKALQAAANLAQVMVSGDFSPLPRPDAPPHEVTDEVTSLLHAAFWALGQADDFAGQVLAAVNLGGEAARAGAITGQLAGRLHGLSGIPAAWRTGLYDHDKIRVAAEDLHAMRPIDM</sequence>
<dbReference type="InterPro" id="IPR050792">
    <property type="entry name" value="ADP-ribosylglycohydrolase"/>
</dbReference>
<organism evidence="1 2">
    <name type="scientific">Roseovarius litoreus</name>
    <dbReference type="NCBI Taxonomy" id="1155722"/>
    <lineage>
        <taxon>Bacteria</taxon>
        <taxon>Pseudomonadati</taxon>
        <taxon>Pseudomonadota</taxon>
        <taxon>Alphaproteobacteria</taxon>
        <taxon>Rhodobacterales</taxon>
        <taxon>Roseobacteraceae</taxon>
        <taxon>Roseovarius</taxon>
    </lineage>
</organism>
<dbReference type="InterPro" id="IPR036705">
    <property type="entry name" value="Ribosyl_crysJ1_sf"/>
</dbReference>
<dbReference type="RefSeq" id="WP_149778421.1">
    <property type="nucleotide sequence ID" value="NZ_FRCB01000002.1"/>
</dbReference>